<accession>A0ABP8F1P2</accession>
<name>A0ABP8F1P2_9MYCO</name>
<evidence type="ECO:0000256" key="1">
    <source>
        <dbReference type="SAM" id="Phobius"/>
    </source>
</evidence>
<keyword evidence="1" id="KW-1133">Transmembrane helix</keyword>
<feature type="transmembrane region" description="Helical" evidence="1">
    <location>
        <begin position="220"/>
        <end position="242"/>
    </location>
</feature>
<keyword evidence="1" id="KW-0812">Transmembrane</keyword>
<evidence type="ECO:0000259" key="2">
    <source>
        <dbReference type="Pfam" id="PF01757"/>
    </source>
</evidence>
<evidence type="ECO:0000313" key="3">
    <source>
        <dbReference type="EMBL" id="GAA4292439.1"/>
    </source>
</evidence>
<feature type="transmembrane region" description="Helical" evidence="1">
    <location>
        <begin position="52"/>
        <end position="77"/>
    </location>
</feature>
<gene>
    <name evidence="3" type="ORF">GCM10023161_39600</name>
</gene>
<feature type="domain" description="Acyltransferase 3" evidence="2">
    <location>
        <begin position="21"/>
        <end position="343"/>
    </location>
</feature>
<keyword evidence="3" id="KW-0808">Transferase</keyword>
<dbReference type="Proteomes" id="UP001501417">
    <property type="component" value="Unassembled WGS sequence"/>
</dbReference>
<dbReference type="PANTHER" id="PTHR23028:SF53">
    <property type="entry name" value="ACYL_TRANSF_3 DOMAIN-CONTAINING PROTEIN"/>
    <property type="match status" value="1"/>
</dbReference>
<reference evidence="4" key="1">
    <citation type="journal article" date="2019" name="Int. J. Syst. Evol. Microbiol.">
        <title>The Global Catalogue of Microorganisms (GCM) 10K type strain sequencing project: providing services to taxonomists for standard genome sequencing and annotation.</title>
        <authorList>
            <consortium name="The Broad Institute Genomics Platform"/>
            <consortium name="The Broad Institute Genome Sequencing Center for Infectious Disease"/>
            <person name="Wu L."/>
            <person name="Ma J."/>
        </authorList>
    </citation>
    <scope>NUCLEOTIDE SEQUENCE [LARGE SCALE GENOMIC DNA]</scope>
    <source>
        <strain evidence="4">JCM 17782</strain>
    </source>
</reference>
<dbReference type="PANTHER" id="PTHR23028">
    <property type="entry name" value="ACETYLTRANSFERASE"/>
    <property type="match status" value="1"/>
</dbReference>
<keyword evidence="4" id="KW-1185">Reference proteome</keyword>
<organism evidence="3 4">
    <name type="scientific">Mycobacterium paraffinicum</name>
    <dbReference type="NCBI Taxonomy" id="53378"/>
    <lineage>
        <taxon>Bacteria</taxon>
        <taxon>Bacillati</taxon>
        <taxon>Actinomycetota</taxon>
        <taxon>Actinomycetes</taxon>
        <taxon>Mycobacteriales</taxon>
        <taxon>Mycobacteriaceae</taxon>
        <taxon>Mycobacterium</taxon>
    </lineage>
</organism>
<keyword evidence="1" id="KW-0472">Membrane</keyword>
<feature type="transmembrane region" description="Helical" evidence="1">
    <location>
        <begin position="249"/>
        <end position="267"/>
    </location>
</feature>
<feature type="transmembrane region" description="Helical" evidence="1">
    <location>
        <begin position="188"/>
        <end position="208"/>
    </location>
</feature>
<proteinExistence type="predicted"/>
<feature type="transmembrane region" description="Helical" evidence="1">
    <location>
        <begin position="21"/>
        <end position="40"/>
    </location>
</feature>
<protein>
    <submittedName>
        <fullName evidence="3">Acyltransferase</fullName>
    </submittedName>
</protein>
<dbReference type="GO" id="GO:0016746">
    <property type="term" value="F:acyltransferase activity"/>
    <property type="evidence" value="ECO:0007669"/>
    <property type="project" value="UniProtKB-KW"/>
</dbReference>
<feature type="transmembrane region" description="Helical" evidence="1">
    <location>
        <begin position="162"/>
        <end position="181"/>
    </location>
</feature>
<feature type="transmembrane region" description="Helical" evidence="1">
    <location>
        <begin position="327"/>
        <end position="348"/>
    </location>
</feature>
<evidence type="ECO:0000313" key="4">
    <source>
        <dbReference type="Proteomes" id="UP001501417"/>
    </source>
</evidence>
<dbReference type="InterPro" id="IPR002656">
    <property type="entry name" value="Acyl_transf_3_dom"/>
</dbReference>
<feature type="transmembrane region" description="Helical" evidence="1">
    <location>
        <begin position="273"/>
        <end position="291"/>
    </location>
</feature>
<dbReference type="EMBL" id="BAABGF010000043">
    <property type="protein sequence ID" value="GAA4292439.1"/>
    <property type="molecule type" value="Genomic_DNA"/>
</dbReference>
<comment type="caution">
    <text evidence="3">The sequence shown here is derived from an EMBL/GenBank/DDBJ whole genome shotgun (WGS) entry which is preliminary data.</text>
</comment>
<feature type="transmembrane region" description="Helical" evidence="1">
    <location>
        <begin position="303"/>
        <end position="321"/>
    </location>
</feature>
<feature type="transmembrane region" description="Helical" evidence="1">
    <location>
        <begin position="89"/>
        <end position="112"/>
    </location>
</feature>
<dbReference type="InterPro" id="IPR050879">
    <property type="entry name" value="Acyltransferase_3"/>
</dbReference>
<sequence length="394" mass="42575">MALGRRGPMKLGHVFNPRSNALNAWRLLLAAEVIFIHSWGVTGRIPSNKPAYQLLLCVGVDGFFAISGFLITASWLSNPRVRDYFAARALRILPGFYACLIVTAFAFAPLGVAMQGGSVTKLVASGAPLEFVLENSAVALVKFDIGGTPHGVPVAGVWNGSLWSLIWEVMCYLIVAAIGVVGLASRRWVSPAILLAALVGASLLPPLTSPEELTHQQDNALVPLMFLACRTAIMFSAGALLYQWRDRIPARWDLVAVSLVIVAASSLLPDYRVVAALPLAYAIIVSGALIHNKRLRLRTDLSYGVYIYAFPIQQLLVIGGLKWLNPFAFFVVATAATLPLAAASWFLVENPARSLKRRLKRKSPAPGEQTTQTVLVLPTEVRGTALPPEFRGTA</sequence>
<dbReference type="Pfam" id="PF01757">
    <property type="entry name" value="Acyl_transf_3"/>
    <property type="match status" value="1"/>
</dbReference>
<keyword evidence="3" id="KW-0012">Acyltransferase</keyword>